<dbReference type="Proteomes" id="UP000245202">
    <property type="component" value="Unassembled WGS sequence"/>
</dbReference>
<organism evidence="3 4">
    <name type="scientific">Paenibacillus agaridevorans</name>
    <dbReference type="NCBI Taxonomy" id="171404"/>
    <lineage>
        <taxon>Bacteria</taxon>
        <taxon>Bacillati</taxon>
        <taxon>Bacillota</taxon>
        <taxon>Bacilli</taxon>
        <taxon>Bacillales</taxon>
        <taxon>Paenibacillaceae</taxon>
        <taxon>Paenibacillus</taxon>
    </lineage>
</organism>
<dbReference type="AlphaFoldDB" id="A0A2R5EPK9"/>
<dbReference type="InterPro" id="IPR052913">
    <property type="entry name" value="Glycopeptide_resist_protein"/>
</dbReference>
<dbReference type="PANTHER" id="PTHR35788">
    <property type="entry name" value="EXPORTED PROTEIN-RELATED"/>
    <property type="match status" value="1"/>
</dbReference>
<keyword evidence="4" id="KW-1185">Reference proteome</keyword>
<dbReference type="Pfam" id="PF12229">
    <property type="entry name" value="PG_binding_4"/>
    <property type="match status" value="1"/>
</dbReference>
<feature type="region of interest" description="Disordered" evidence="1">
    <location>
        <begin position="287"/>
        <end position="312"/>
    </location>
</feature>
<dbReference type="RefSeq" id="WP_108993561.1">
    <property type="nucleotide sequence ID" value="NZ_BDQX01000171.1"/>
</dbReference>
<feature type="domain" description="YoaR-like putative peptidoglycan binding" evidence="2">
    <location>
        <begin position="16"/>
        <end position="100"/>
    </location>
</feature>
<evidence type="ECO:0000259" key="2">
    <source>
        <dbReference type="Pfam" id="PF12229"/>
    </source>
</evidence>
<dbReference type="EMBL" id="BDQX01000171">
    <property type="protein sequence ID" value="GBG08646.1"/>
    <property type="molecule type" value="Genomic_DNA"/>
</dbReference>
<comment type="caution">
    <text evidence="3">The sequence shown here is derived from an EMBL/GenBank/DDBJ whole genome shotgun (WGS) entry which is preliminary data.</text>
</comment>
<accession>A0A2R5EPK9</accession>
<gene>
    <name evidence="3" type="ORF">PAT3040_03234</name>
</gene>
<sequence>MSLTWILAAMMLIGTRETAQEPIDIVHQGDTLSQIQQSDYIHDLPVGPLIDERKLEALIKHVAERVETEPRNAVLDGAGRIVPEKPGMKLHGAEFRRRLYGSMFEKGGVELEVPLRPVFPRVDSEVLSAIKVNAIGSYSTYFNSRNRNRSSNIVLSAQAINNTVIFPGEKFSFNGTVGMRTREKGYLRAPVIVRGELYEDIGGGICQVSSTLYNAADRAGLTIVERYSHSRNVHYVPPGRDATVSWYGPDFVFVNPYNHPVLIRAYAGPGSVSVTIFSSDMLETRPREVPGASRTLPEEVDLEERGVNGTSD</sequence>
<proteinExistence type="predicted"/>
<dbReference type="InterPro" id="IPR022029">
    <property type="entry name" value="YoaR-like_PG-bd"/>
</dbReference>
<dbReference type="Pfam" id="PF04294">
    <property type="entry name" value="VanW"/>
    <property type="match status" value="1"/>
</dbReference>
<evidence type="ECO:0000313" key="3">
    <source>
        <dbReference type="EMBL" id="GBG08646.1"/>
    </source>
</evidence>
<evidence type="ECO:0000256" key="1">
    <source>
        <dbReference type="SAM" id="MobiDB-lite"/>
    </source>
</evidence>
<dbReference type="PANTHER" id="PTHR35788:SF1">
    <property type="entry name" value="EXPORTED PROTEIN"/>
    <property type="match status" value="1"/>
</dbReference>
<protein>
    <recommendedName>
        <fullName evidence="2">YoaR-like putative peptidoglycan binding domain-containing protein</fullName>
    </recommendedName>
</protein>
<evidence type="ECO:0000313" key="4">
    <source>
        <dbReference type="Proteomes" id="UP000245202"/>
    </source>
</evidence>
<name>A0A2R5EPK9_9BACL</name>
<dbReference type="InterPro" id="IPR007391">
    <property type="entry name" value="Vancomycin_resist_VanW"/>
</dbReference>
<reference evidence="3 4" key="1">
    <citation type="submission" date="2017-08" db="EMBL/GenBank/DDBJ databases">
        <title>Substantial Increase in Enzyme Production by Combined Drug-Resistance Mutations in Paenibacillus agaridevorans.</title>
        <authorList>
            <person name="Tanaka Y."/>
            <person name="Funane K."/>
            <person name="Hosaka T."/>
            <person name="Shiwa Y."/>
            <person name="Fujita N."/>
            <person name="Miyazaki T."/>
            <person name="Yoshikawa H."/>
            <person name="Murakami K."/>
            <person name="Kasahara K."/>
            <person name="Inaoka T."/>
            <person name="Hiraga Y."/>
            <person name="Ochi K."/>
        </authorList>
    </citation>
    <scope>NUCLEOTIDE SEQUENCE [LARGE SCALE GENOMIC DNA]</scope>
    <source>
        <strain evidence="3 4">T-3040</strain>
    </source>
</reference>